<dbReference type="EMBL" id="NHOQ01001000">
    <property type="protein sequence ID" value="PWA27708.1"/>
    <property type="molecule type" value="Genomic_DNA"/>
</dbReference>
<dbReference type="STRING" id="33528.ENSGAFP00000018344"/>
<evidence type="ECO:0000256" key="5">
    <source>
        <dbReference type="ARBA" id="ARBA00023274"/>
    </source>
</evidence>
<evidence type="ECO:0000256" key="1">
    <source>
        <dbReference type="ARBA" id="ARBA00004173"/>
    </source>
</evidence>
<dbReference type="Gene3D" id="3.30.70.600">
    <property type="entry name" value="Ribosomal protein S10 domain"/>
    <property type="match status" value="1"/>
</dbReference>
<evidence type="ECO:0000256" key="7">
    <source>
        <dbReference type="ARBA" id="ARBA00035544"/>
    </source>
</evidence>
<dbReference type="GO" id="GO:0003735">
    <property type="term" value="F:structural constituent of ribosome"/>
    <property type="evidence" value="ECO:0007669"/>
    <property type="project" value="InterPro"/>
</dbReference>
<reference evidence="9 10" key="1">
    <citation type="journal article" date="2018" name="G3 (Bethesda)">
        <title>A High-Quality Reference Genome for the Invasive Mosquitofish Gambusia affinis Using a Chicago Library.</title>
        <authorList>
            <person name="Hoffberg S.L."/>
            <person name="Troendle N.J."/>
            <person name="Glenn T.C."/>
            <person name="Mahmud O."/>
            <person name="Louha S."/>
            <person name="Chalopin D."/>
            <person name="Bennetzen J.L."/>
            <person name="Mauricio R."/>
        </authorList>
    </citation>
    <scope>NUCLEOTIDE SEQUENCE [LARGE SCALE GENOMIC DNA]</scope>
    <source>
        <strain evidence="9">NE01/NJP1002.9</strain>
        <tissue evidence="9">Muscle</tissue>
    </source>
</reference>
<dbReference type="AlphaFoldDB" id="A0A315VVY4"/>
<evidence type="ECO:0000256" key="4">
    <source>
        <dbReference type="ARBA" id="ARBA00023128"/>
    </source>
</evidence>
<evidence type="ECO:0000256" key="2">
    <source>
        <dbReference type="ARBA" id="ARBA00007102"/>
    </source>
</evidence>
<evidence type="ECO:0000256" key="6">
    <source>
        <dbReference type="ARBA" id="ARBA00035261"/>
    </source>
</evidence>
<dbReference type="PANTHER" id="PTHR13334:SF4">
    <property type="entry name" value="SMALL RIBOSOMAL SUBUNIT PROTEIN US10M"/>
    <property type="match status" value="1"/>
</dbReference>
<feature type="domain" description="Small ribosomal subunit protein uS10" evidence="8">
    <location>
        <begin position="20"/>
        <end position="117"/>
    </location>
</feature>
<comment type="similarity">
    <text evidence="2">Belongs to the universal ribosomal protein uS10 family.</text>
</comment>
<dbReference type="InterPro" id="IPR001848">
    <property type="entry name" value="Ribosomal_uS10"/>
</dbReference>
<dbReference type="HAMAP" id="MF_00508">
    <property type="entry name" value="Ribosomal_uS10"/>
    <property type="match status" value="1"/>
</dbReference>
<keyword evidence="3" id="KW-0689">Ribosomal protein</keyword>
<evidence type="ECO:0000313" key="9">
    <source>
        <dbReference type="EMBL" id="PWA27708.1"/>
    </source>
</evidence>
<dbReference type="Proteomes" id="UP000250572">
    <property type="component" value="Unassembled WGS sequence"/>
</dbReference>
<dbReference type="FunFam" id="3.30.70.600:FF:000005">
    <property type="entry name" value="28S ribosomal protein S10, mitochondrial"/>
    <property type="match status" value="1"/>
</dbReference>
<dbReference type="InterPro" id="IPR036838">
    <property type="entry name" value="Ribosomal_uS10_dom_sf"/>
</dbReference>
<protein>
    <recommendedName>
        <fullName evidence="6">Small ribosomal subunit protein uS10m</fullName>
    </recommendedName>
    <alternativeName>
        <fullName evidence="7">28S ribosomal protein S10, mitochondrial</fullName>
    </alternativeName>
</protein>
<comment type="caution">
    <text evidence="9">The sequence shown here is derived from an EMBL/GenBank/DDBJ whole genome shotgun (WGS) entry which is preliminary data.</text>
</comment>
<evidence type="ECO:0000259" key="8">
    <source>
        <dbReference type="SMART" id="SM01403"/>
    </source>
</evidence>
<dbReference type="SUPFAM" id="SSF54999">
    <property type="entry name" value="Ribosomal protein S10"/>
    <property type="match status" value="1"/>
</dbReference>
<keyword evidence="10" id="KW-1185">Reference proteome</keyword>
<gene>
    <name evidence="9" type="ORF">CCH79_00000404</name>
</gene>
<dbReference type="Pfam" id="PF00338">
    <property type="entry name" value="Ribosomal_S10"/>
    <property type="match status" value="1"/>
</dbReference>
<organism evidence="9 10">
    <name type="scientific">Gambusia affinis</name>
    <name type="common">Western mosquitofish</name>
    <name type="synonym">Heterandria affinis</name>
    <dbReference type="NCBI Taxonomy" id="33528"/>
    <lineage>
        <taxon>Eukaryota</taxon>
        <taxon>Metazoa</taxon>
        <taxon>Chordata</taxon>
        <taxon>Craniata</taxon>
        <taxon>Vertebrata</taxon>
        <taxon>Euteleostomi</taxon>
        <taxon>Actinopterygii</taxon>
        <taxon>Neopterygii</taxon>
        <taxon>Teleostei</taxon>
        <taxon>Neoteleostei</taxon>
        <taxon>Acanthomorphata</taxon>
        <taxon>Ovalentaria</taxon>
        <taxon>Atherinomorphae</taxon>
        <taxon>Cyprinodontiformes</taxon>
        <taxon>Poeciliidae</taxon>
        <taxon>Poeciliinae</taxon>
        <taxon>Gambusia</taxon>
    </lineage>
</organism>
<dbReference type="PANTHER" id="PTHR13334">
    <property type="entry name" value="MITOCHONDRIAL 28S RIBOSOMAL PROTEIN S10"/>
    <property type="match status" value="1"/>
</dbReference>
<proteinExistence type="inferred from homology"/>
<dbReference type="SMART" id="SM01403">
    <property type="entry name" value="Ribosomal_S10"/>
    <property type="match status" value="1"/>
</dbReference>
<name>A0A315VVY4_GAMAF</name>
<evidence type="ECO:0000256" key="3">
    <source>
        <dbReference type="ARBA" id="ARBA00022980"/>
    </source>
</evidence>
<comment type="subcellular location">
    <subcellularLocation>
        <location evidence="1">Mitochondrion</location>
    </subcellularLocation>
</comment>
<evidence type="ECO:0000313" key="10">
    <source>
        <dbReference type="Proteomes" id="UP000250572"/>
    </source>
</evidence>
<dbReference type="GO" id="GO:0006412">
    <property type="term" value="P:translation"/>
    <property type="evidence" value="ECO:0007669"/>
    <property type="project" value="InterPro"/>
</dbReference>
<sequence>MQSNSITVTDEPDTLFQKVLVLVKAHDRAVLDSYEFFATMAAKELGITMGKVFEPPKDIERLTLLKSVHIYKKHRVQYEMRTHYRCIELLHVTGCTAQVYLEYIQRNLPEGVAMEVTKTAMEKIPDHILEPMWKDHPIDDKSSVTLLVKERRDVREGLGSWGQGDCVKIGGHQGGLATSGLCQVGGEAEERTVPVEKRGWCYSQFLTGVEKEQLGSSTTAEPNHSQGGSGVEGQVVACLCLVGVVGAL</sequence>
<accession>A0A315VVY4</accession>
<dbReference type="GO" id="GO:0005763">
    <property type="term" value="C:mitochondrial small ribosomal subunit"/>
    <property type="evidence" value="ECO:0007669"/>
    <property type="project" value="InterPro"/>
</dbReference>
<dbReference type="InterPro" id="IPR040055">
    <property type="entry name" value="Ribosomal_uS10m"/>
</dbReference>
<dbReference type="InterPro" id="IPR027486">
    <property type="entry name" value="Ribosomal_uS10_dom"/>
</dbReference>
<keyword evidence="4" id="KW-0496">Mitochondrion</keyword>
<keyword evidence="5" id="KW-0687">Ribonucleoprotein</keyword>